<dbReference type="GO" id="GO:0042953">
    <property type="term" value="P:lipoprotein transport"/>
    <property type="evidence" value="ECO:0007669"/>
    <property type="project" value="InterPro"/>
</dbReference>
<feature type="transmembrane region" description="Helical" evidence="8">
    <location>
        <begin position="315"/>
        <end position="341"/>
    </location>
</feature>
<accession>A0A0W1AGQ0</accession>
<evidence type="ECO:0000313" key="11">
    <source>
        <dbReference type="EMBL" id="KTD80541.1"/>
    </source>
</evidence>
<gene>
    <name evidence="11" type="ORF">Lwal_1240</name>
</gene>
<dbReference type="EMBL" id="LNZB01000031">
    <property type="protein sequence ID" value="KTD80541.1"/>
    <property type="molecule type" value="Genomic_DNA"/>
</dbReference>
<keyword evidence="11" id="KW-0449">Lipoprotein</keyword>
<evidence type="ECO:0000259" key="9">
    <source>
        <dbReference type="Pfam" id="PF02687"/>
    </source>
</evidence>
<dbReference type="STRING" id="66969.Lwal_1240"/>
<reference evidence="11 12" key="1">
    <citation type="submission" date="2015-11" db="EMBL/GenBank/DDBJ databases">
        <title>Genomic analysis of 38 Legionella species identifies large and diverse effector repertoires.</title>
        <authorList>
            <person name="Burstein D."/>
            <person name="Amaro F."/>
            <person name="Zusman T."/>
            <person name="Lifshitz Z."/>
            <person name="Cohen O."/>
            <person name="Gilbert J.A."/>
            <person name="Pupko T."/>
            <person name="Shuman H.A."/>
            <person name="Segal G."/>
        </authorList>
    </citation>
    <scope>NUCLEOTIDE SEQUENCE [LARGE SCALE GENOMIC DNA]</scope>
    <source>
        <strain evidence="11 12">ATCC 51914</strain>
    </source>
</reference>
<keyword evidence="5 8" id="KW-0812">Transmembrane</keyword>
<keyword evidence="12" id="KW-1185">Reference proteome</keyword>
<dbReference type="Pfam" id="PF12704">
    <property type="entry name" value="MacB_PCD"/>
    <property type="match status" value="1"/>
</dbReference>
<feature type="transmembrane region" description="Helical" evidence="8">
    <location>
        <begin position="380"/>
        <end position="400"/>
    </location>
</feature>
<keyword evidence="4" id="KW-1003">Cell membrane</keyword>
<evidence type="ECO:0000256" key="8">
    <source>
        <dbReference type="SAM" id="Phobius"/>
    </source>
</evidence>
<dbReference type="GO" id="GO:0044874">
    <property type="term" value="P:lipoprotein localization to outer membrane"/>
    <property type="evidence" value="ECO:0007669"/>
    <property type="project" value="TreeGrafter"/>
</dbReference>
<dbReference type="AlphaFoldDB" id="A0A0W1AGQ0"/>
<name>A0A0W1AGQ0_9GAMM</name>
<keyword evidence="3" id="KW-0813">Transport</keyword>
<dbReference type="Pfam" id="PF02687">
    <property type="entry name" value="FtsX"/>
    <property type="match status" value="1"/>
</dbReference>
<evidence type="ECO:0000256" key="3">
    <source>
        <dbReference type="ARBA" id="ARBA00022448"/>
    </source>
</evidence>
<protein>
    <submittedName>
        <fullName evidence="11">Lipoprotein ABC transporter</fullName>
    </submittedName>
</protein>
<evidence type="ECO:0000256" key="2">
    <source>
        <dbReference type="ARBA" id="ARBA00005236"/>
    </source>
</evidence>
<evidence type="ECO:0000256" key="4">
    <source>
        <dbReference type="ARBA" id="ARBA00022475"/>
    </source>
</evidence>
<dbReference type="PANTHER" id="PTHR30489:SF0">
    <property type="entry name" value="LIPOPROTEIN-RELEASING SYSTEM TRANSMEMBRANE PROTEIN LOLE"/>
    <property type="match status" value="1"/>
</dbReference>
<keyword evidence="7 8" id="KW-0472">Membrane</keyword>
<feature type="domain" description="ABC3 transporter permease C-terminal" evidence="9">
    <location>
        <begin position="274"/>
        <end position="405"/>
    </location>
</feature>
<feature type="transmembrane region" description="Helical" evidence="8">
    <location>
        <begin position="26"/>
        <end position="48"/>
    </location>
</feature>
<evidence type="ECO:0000256" key="1">
    <source>
        <dbReference type="ARBA" id="ARBA00004651"/>
    </source>
</evidence>
<sequence>MFRPLALFIGLRYTRSRKKNHFVSFISLSSMLGIGMGVMVLITVLSVMNGFDQEIHKRFFGMAPEITITGYNDRLKDWKEVAKKIESIPEVKSIAPYVGGQGLLTHEGQVLPIVLTGVMPGLEEQVTHLNSKLLVGNMQDLNHFGIILGKGIADTLGAMVGDKVTIMIPEATVTPAGMIPRFKRFTVVGVFSAGTGFNFDTKLAFINIEDAQKLMQLGEDVTGIKLKIQNVYQAPELTYKLSNMLGEEYQVGNWTQQFGAFFEAVKMEKTMMFMILLLIIAVAAFNLVSSLVMVVNDKQAEIAILRTIGATPSTILWIFVVQGMMVGIVGTVLGLIGGIILALNATEIVNALQAFFHVKVLSSSIYFVDYLPSKIMLKDIWQVCFAALFMSFIATIYPAWRASKTVIAEALHYE</sequence>
<feature type="transmembrane region" description="Helical" evidence="8">
    <location>
        <begin position="273"/>
        <end position="295"/>
    </location>
</feature>
<dbReference type="InterPro" id="IPR003838">
    <property type="entry name" value="ABC3_permease_C"/>
</dbReference>
<proteinExistence type="inferred from homology"/>
<dbReference type="PATRIC" id="fig|66969.6.peg.1360"/>
<dbReference type="InterPro" id="IPR025857">
    <property type="entry name" value="MacB_PCD"/>
</dbReference>
<keyword evidence="6 8" id="KW-1133">Transmembrane helix</keyword>
<dbReference type="NCBIfam" id="TIGR02212">
    <property type="entry name" value="lolCE"/>
    <property type="match status" value="1"/>
</dbReference>
<dbReference type="GO" id="GO:0098797">
    <property type="term" value="C:plasma membrane protein complex"/>
    <property type="evidence" value="ECO:0007669"/>
    <property type="project" value="TreeGrafter"/>
</dbReference>
<dbReference type="PANTHER" id="PTHR30489">
    <property type="entry name" value="LIPOPROTEIN-RELEASING SYSTEM TRANSMEMBRANE PROTEIN LOLE"/>
    <property type="match status" value="1"/>
</dbReference>
<dbReference type="InterPro" id="IPR051447">
    <property type="entry name" value="Lipoprotein-release_system"/>
</dbReference>
<comment type="caution">
    <text evidence="11">The sequence shown here is derived from an EMBL/GenBank/DDBJ whole genome shotgun (WGS) entry which is preliminary data.</text>
</comment>
<evidence type="ECO:0000256" key="6">
    <source>
        <dbReference type="ARBA" id="ARBA00022989"/>
    </source>
</evidence>
<feature type="domain" description="MacB-like periplasmic core" evidence="10">
    <location>
        <begin position="28"/>
        <end position="230"/>
    </location>
</feature>
<evidence type="ECO:0000259" key="10">
    <source>
        <dbReference type="Pfam" id="PF12704"/>
    </source>
</evidence>
<dbReference type="InterPro" id="IPR011925">
    <property type="entry name" value="LolCE_TM"/>
</dbReference>
<evidence type="ECO:0000256" key="5">
    <source>
        <dbReference type="ARBA" id="ARBA00022692"/>
    </source>
</evidence>
<comment type="similarity">
    <text evidence="2">Belongs to the ABC-4 integral membrane protein family. LolC/E subfamily.</text>
</comment>
<evidence type="ECO:0000256" key="7">
    <source>
        <dbReference type="ARBA" id="ARBA00023136"/>
    </source>
</evidence>
<dbReference type="Proteomes" id="UP000054729">
    <property type="component" value="Unassembled WGS sequence"/>
</dbReference>
<comment type="subcellular location">
    <subcellularLocation>
        <location evidence="1">Cell membrane</location>
        <topology evidence="1">Multi-pass membrane protein</topology>
    </subcellularLocation>
</comment>
<dbReference type="RefSeq" id="WP_058479946.1">
    <property type="nucleotide sequence ID" value="NZ_CAAAIQ010000034.1"/>
</dbReference>
<organism evidence="11 12">
    <name type="scientific">Legionella waltersii</name>
    <dbReference type="NCBI Taxonomy" id="66969"/>
    <lineage>
        <taxon>Bacteria</taxon>
        <taxon>Pseudomonadati</taxon>
        <taxon>Pseudomonadota</taxon>
        <taxon>Gammaproteobacteria</taxon>
        <taxon>Legionellales</taxon>
        <taxon>Legionellaceae</taxon>
        <taxon>Legionella</taxon>
    </lineage>
</organism>
<evidence type="ECO:0000313" key="12">
    <source>
        <dbReference type="Proteomes" id="UP000054729"/>
    </source>
</evidence>